<name>A0A0D3H5D6_9ORYZ</name>
<evidence type="ECO:0000313" key="2">
    <source>
        <dbReference type="Proteomes" id="UP000026960"/>
    </source>
</evidence>
<sequence length="96" mass="10168">MAARYPALSKSLQPRGFSAHCHHTAHSFPPPIAGLPFPIAIPLKPICKTASLAKCGTPGEQGLRHRHRAPRLVLVAGCGEEVLALLFPPLEEAGSC</sequence>
<dbReference type="Proteomes" id="UP000026960">
    <property type="component" value="Chromosome 9"/>
</dbReference>
<reference evidence="1" key="2">
    <citation type="submission" date="2015-03" db="UniProtKB">
        <authorList>
            <consortium name="EnsemblPlants"/>
        </authorList>
    </citation>
    <scope>IDENTIFICATION</scope>
</reference>
<dbReference type="AlphaFoldDB" id="A0A0D3H5D6"/>
<proteinExistence type="predicted"/>
<dbReference type="HOGENOM" id="CLU_2363054_0_0_1"/>
<dbReference type="EnsemblPlants" id="OBART09G05830.1">
    <property type="protein sequence ID" value="OBART09G05830.1"/>
    <property type="gene ID" value="OBART09G05830"/>
</dbReference>
<organism evidence="1">
    <name type="scientific">Oryza barthii</name>
    <dbReference type="NCBI Taxonomy" id="65489"/>
    <lineage>
        <taxon>Eukaryota</taxon>
        <taxon>Viridiplantae</taxon>
        <taxon>Streptophyta</taxon>
        <taxon>Embryophyta</taxon>
        <taxon>Tracheophyta</taxon>
        <taxon>Spermatophyta</taxon>
        <taxon>Magnoliopsida</taxon>
        <taxon>Liliopsida</taxon>
        <taxon>Poales</taxon>
        <taxon>Poaceae</taxon>
        <taxon>BOP clade</taxon>
        <taxon>Oryzoideae</taxon>
        <taxon>Oryzeae</taxon>
        <taxon>Oryzinae</taxon>
        <taxon>Oryza</taxon>
    </lineage>
</organism>
<dbReference type="Gramene" id="OBART09G05830.1">
    <property type="protein sequence ID" value="OBART09G05830.1"/>
    <property type="gene ID" value="OBART09G05830"/>
</dbReference>
<keyword evidence="2" id="KW-1185">Reference proteome</keyword>
<protein>
    <submittedName>
        <fullName evidence="1">Uncharacterized protein</fullName>
    </submittedName>
</protein>
<dbReference type="PaxDb" id="65489-OBART09G05830.1"/>
<accession>A0A0D3H5D6</accession>
<reference evidence="1" key="1">
    <citation type="journal article" date="2009" name="Rice">
        <title>De Novo Next Generation Sequencing of Plant Genomes.</title>
        <authorList>
            <person name="Rounsley S."/>
            <person name="Marri P.R."/>
            <person name="Yu Y."/>
            <person name="He R."/>
            <person name="Sisneros N."/>
            <person name="Goicoechea J.L."/>
            <person name="Lee S.J."/>
            <person name="Angelova A."/>
            <person name="Kudrna D."/>
            <person name="Luo M."/>
            <person name="Affourtit J."/>
            <person name="Desany B."/>
            <person name="Knight J."/>
            <person name="Niazi F."/>
            <person name="Egholm M."/>
            <person name="Wing R.A."/>
        </authorList>
    </citation>
    <scope>NUCLEOTIDE SEQUENCE [LARGE SCALE GENOMIC DNA]</scope>
    <source>
        <strain evidence="1">cv. IRGC 105608</strain>
    </source>
</reference>
<evidence type="ECO:0000313" key="1">
    <source>
        <dbReference type="EnsemblPlants" id="OBART09G05830.1"/>
    </source>
</evidence>